<keyword evidence="3" id="KW-1185">Reference proteome</keyword>
<evidence type="ECO:0000256" key="1">
    <source>
        <dbReference type="SAM" id="MobiDB-lite"/>
    </source>
</evidence>
<reference evidence="2 3" key="1">
    <citation type="journal article" date="2018" name="Nat. Ecol. Evol.">
        <title>Shark genomes provide insights into elasmobranch evolution and the origin of vertebrates.</title>
        <authorList>
            <person name="Hara Y"/>
            <person name="Yamaguchi K"/>
            <person name="Onimaru K"/>
            <person name="Kadota M"/>
            <person name="Koyanagi M"/>
            <person name="Keeley SD"/>
            <person name="Tatsumi K"/>
            <person name="Tanaka K"/>
            <person name="Motone F"/>
            <person name="Kageyama Y"/>
            <person name="Nozu R"/>
            <person name="Adachi N"/>
            <person name="Nishimura O"/>
            <person name="Nakagawa R"/>
            <person name="Tanegashima C"/>
            <person name="Kiyatake I"/>
            <person name="Matsumoto R"/>
            <person name="Murakumo K"/>
            <person name="Nishida K"/>
            <person name="Terakita A"/>
            <person name="Kuratani S"/>
            <person name="Sato K"/>
            <person name="Hyodo S Kuraku.S."/>
        </authorList>
    </citation>
    <scope>NUCLEOTIDE SEQUENCE [LARGE SCALE GENOMIC DNA]</scope>
</reference>
<accession>A0A401TC53</accession>
<dbReference type="OMA" id="QADASYE"/>
<feature type="compositionally biased region" description="Polar residues" evidence="1">
    <location>
        <begin position="84"/>
        <end position="93"/>
    </location>
</feature>
<dbReference type="EMBL" id="BEZZ01034137">
    <property type="protein sequence ID" value="GCC40175.1"/>
    <property type="molecule type" value="Genomic_DNA"/>
</dbReference>
<sequence length="103" mass="11555">MGVGCRGRVFDGRWALGVSDTLSREPRSAQADASYEDGKVTLRPHRKLSSRIYSSENPRQRFRQRRVGWFPTESEDDEAEGVDSSPSCSSTISRDSDPMLDSK</sequence>
<name>A0A401TC53_CHIPU</name>
<organism evidence="2 3">
    <name type="scientific">Chiloscyllium punctatum</name>
    <name type="common">Brownbanded bambooshark</name>
    <name type="synonym">Hemiscyllium punctatum</name>
    <dbReference type="NCBI Taxonomy" id="137246"/>
    <lineage>
        <taxon>Eukaryota</taxon>
        <taxon>Metazoa</taxon>
        <taxon>Chordata</taxon>
        <taxon>Craniata</taxon>
        <taxon>Vertebrata</taxon>
        <taxon>Chondrichthyes</taxon>
        <taxon>Elasmobranchii</taxon>
        <taxon>Galeomorphii</taxon>
        <taxon>Galeoidea</taxon>
        <taxon>Orectolobiformes</taxon>
        <taxon>Hemiscylliidae</taxon>
        <taxon>Chiloscyllium</taxon>
    </lineage>
</organism>
<protein>
    <submittedName>
        <fullName evidence="2">Uncharacterized protein</fullName>
    </submittedName>
</protein>
<evidence type="ECO:0000313" key="3">
    <source>
        <dbReference type="Proteomes" id="UP000287033"/>
    </source>
</evidence>
<dbReference type="OrthoDB" id="10478852at2759"/>
<dbReference type="Proteomes" id="UP000287033">
    <property type="component" value="Unassembled WGS sequence"/>
</dbReference>
<feature type="non-terminal residue" evidence="2">
    <location>
        <position position="103"/>
    </location>
</feature>
<proteinExistence type="predicted"/>
<feature type="region of interest" description="Disordered" evidence="1">
    <location>
        <begin position="20"/>
        <end position="103"/>
    </location>
</feature>
<feature type="compositionally biased region" description="Basic and acidic residues" evidence="1">
    <location>
        <begin position="94"/>
        <end position="103"/>
    </location>
</feature>
<dbReference type="AlphaFoldDB" id="A0A401TC53"/>
<comment type="caution">
    <text evidence="2">The sequence shown here is derived from an EMBL/GenBank/DDBJ whole genome shotgun (WGS) entry which is preliminary data.</text>
</comment>
<gene>
    <name evidence="2" type="ORF">chiPu_0024167</name>
</gene>
<evidence type="ECO:0000313" key="2">
    <source>
        <dbReference type="EMBL" id="GCC40175.1"/>
    </source>
</evidence>